<dbReference type="EMBL" id="CP040396">
    <property type="protein sequence ID" value="QCT03829.1"/>
    <property type="molecule type" value="Genomic_DNA"/>
</dbReference>
<reference evidence="1 2" key="1">
    <citation type="submission" date="2019-05" db="EMBL/GenBank/DDBJ databases">
        <authorList>
            <person name="Chen C."/>
        </authorList>
    </citation>
    <scope>NUCLEOTIDE SEQUENCE [LARGE SCALE GENOMIC DNA]</scope>
    <source>
        <strain evidence="1 2">HB172198</strain>
    </source>
</reference>
<keyword evidence="2" id="KW-1185">Reference proteome</keyword>
<organism evidence="1 2">
    <name type="scientific">Paenibacillus algicola</name>
    <dbReference type="NCBI Taxonomy" id="2565926"/>
    <lineage>
        <taxon>Bacteria</taxon>
        <taxon>Bacillati</taxon>
        <taxon>Bacillota</taxon>
        <taxon>Bacilli</taxon>
        <taxon>Bacillales</taxon>
        <taxon>Paenibacillaceae</taxon>
        <taxon>Paenibacillus</taxon>
    </lineage>
</organism>
<sequence>MRVRMTPILVQFYFQNFAFAFAWQAADRGRFYFSLRIMPEIFKTVQFHLKTKVRRVD</sequence>
<evidence type="ECO:0000313" key="1">
    <source>
        <dbReference type="EMBL" id="QCT03829.1"/>
    </source>
</evidence>
<dbReference type="AlphaFoldDB" id="A0A4P8XT05"/>
<gene>
    <name evidence="1" type="ORF">E6C60_3118</name>
</gene>
<protein>
    <submittedName>
        <fullName evidence="1">Uncharacterized protein</fullName>
    </submittedName>
</protein>
<name>A0A4P8XT05_9BACL</name>
<evidence type="ECO:0000313" key="2">
    <source>
        <dbReference type="Proteomes" id="UP000300879"/>
    </source>
</evidence>
<dbReference type="KEGG" id="palo:E6C60_3118"/>
<proteinExistence type="predicted"/>
<accession>A0A4P8XT05</accession>
<dbReference type="Proteomes" id="UP000300879">
    <property type="component" value="Chromosome"/>
</dbReference>